<evidence type="ECO:0000256" key="9">
    <source>
        <dbReference type="PROSITE-ProRule" id="PRU00703"/>
    </source>
</evidence>
<evidence type="ECO:0000313" key="16">
    <source>
        <dbReference type="EMBL" id="OJG45082.1"/>
    </source>
</evidence>
<dbReference type="InterPro" id="IPR051676">
    <property type="entry name" value="UPF0053_domain"/>
</dbReference>
<dbReference type="InterPro" id="IPR005170">
    <property type="entry name" value="Transptr-assoc_dom"/>
</dbReference>
<feature type="region of interest" description="Disordered" evidence="12">
    <location>
        <begin position="437"/>
        <end position="458"/>
    </location>
</feature>
<keyword evidence="3" id="KW-1003">Cell membrane</keyword>
<dbReference type="RefSeq" id="WP_071858248.1">
    <property type="nucleotide sequence ID" value="NZ_JBHSHK010000005.1"/>
</dbReference>
<keyword evidence="8 10" id="KW-0472">Membrane</keyword>
<feature type="transmembrane region" description="Helical" evidence="13">
    <location>
        <begin position="106"/>
        <end position="126"/>
    </location>
</feature>
<dbReference type="SUPFAM" id="SSF56176">
    <property type="entry name" value="FAD-binding/transporter-associated domain-like"/>
    <property type="match status" value="1"/>
</dbReference>
<protein>
    <submittedName>
        <fullName evidence="16">Hemolysin</fullName>
    </submittedName>
</protein>
<dbReference type="Proteomes" id="UP000182077">
    <property type="component" value="Unassembled WGS sequence"/>
</dbReference>
<dbReference type="InterPro" id="IPR046342">
    <property type="entry name" value="CBS_dom_sf"/>
</dbReference>
<keyword evidence="5" id="KW-0677">Repeat</keyword>
<sequence length="458" mass="51442">MNADPDSQSLFLQLGLLVVLTLINGFLAAAEIAVVSVNKNRVEQKAEEGNLKSQKLLKVLQNPNNFLSTIQVGITLVNILSGASLADSLSAQLAPLLGGTAAAKTISTVIVMLLLTYVSIVFGELYPKRIAMTKTEEVAQLTSGVVRTLGIITKPFVWLLTASTNLLAKLTPMTFDDEDTKMTRDEMRYMLENEGVLDNDEIEMLQGVFSLDTKVAREVMVPRTDSFMIDINDSVLENIDEILNESYSRIPVYDEDKDKIVGILHTKTLLKAARQFGFENIKLQKILQEPLFVPETIFIDDLLYELKKTQNQMSILLDEYGGMVGLVTLEDLLEEIVGEIDDESDEIEKLYEKVGENEFLINGKMLIDEFNEEFETNLHMSDVDTMAGYLITALGTIPDEGEKLSFDVDNVTLISEEMEGSRVLMIRAIFHPEDSDMVEPEEERRLFTKEFDDTEPRR</sequence>
<dbReference type="EMBL" id="JXKQ01000008">
    <property type="protein sequence ID" value="OJG45082.1"/>
    <property type="molecule type" value="Genomic_DNA"/>
</dbReference>
<evidence type="ECO:0000256" key="3">
    <source>
        <dbReference type="ARBA" id="ARBA00022475"/>
    </source>
</evidence>
<dbReference type="AlphaFoldDB" id="A0A1L8TLT0"/>
<keyword evidence="4 10" id="KW-0812">Transmembrane</keyword>
<evidence type="ECO:0000256" key="4">
    <source>
        <dbReference type="ARBA" id="ARBA00022692"/>
    </source>
</evidence>
<feature type="domain" description="CBS" evidence="14">
    <location>
        <begin position="286"/>
        <end position="343"/>
    </location>
</feature>
<dbReference type="Pfam" id="PF00571">
    <property type="entry name" value="CBS"/>
    <property type="match status" value="2"/>
</dbReference>
<dbReference type="SMART" id="SM01091">
    <property type="entry name" value="CorC_HlyC"/>
    <property type="match status" value="1"/>
</dbReference>
<dbReference type="InterPro" id="IPR000644">
    <property type="entry name" value="CBS_dom"/>
</dbReference>
<evidence type="ECO:0000259" key="15">
    <source>
        <dbReference type="PROSITE" id="PS51846"/>
    </source>
</evidence>
<reference evidence="16 17" key="1">
    <citation type="submission" date="2014-12" db="EMBL/GenBank/DDBJ databases">
        <title>Draft genome sequences of 29 type strains of Enterococci.</title>
        <authorList>
            <person name="Zhong Z."/>
            <person name="Sun Z."/>
            <person name="Liu W."/>
            <person name="Zhang W."/>
            <person name="Zhang H."/>
        </authorList>
    </citation>
    <scope>NUCLEOTIDE SEQUENCE [LARGE SCALE GENOMIC DNA]</scope>
    <source>
        <strain evidence="16 17">DSM 17122</strain>
    </source>
</reference>
<evidence type="ECO:0000313" key="17">
    <source>
        <dbReference type="Proteomes" id="UP000182077"/>
    </source>
</evidence>
<evidence type="ECO:0000256" key="10">
    <source>
        <dbReference type="PROSITE-ProRule" id="PRU01193"/>
    </source>
</evidence>
<evidence type="ECO:0000256" key="5">
    <source>
        <dbReference type="ARBA" id="ARBA00022737"/>
    </source>
</evidence>
<dbReference type="Pfam" id="PF01595">
    <property type="entry name" value="CNNM"/>
    <property type="match status" value="1"/>
</dbReference>
<name>A0A1L8TLT0_9ENTE</name>
<feature type="transmembrane region" description="Helical" evidence="13">
    <location>
        <begin position="12"/>
        <end position="35"/>
    </location>
</feature>
<comment type="caution">
    <text evidence="16">The sequence shown here is derived from an EMBL/GenBank/DDBJ whole genome shotgun (WGS) entry which is preliminary data.</text>
</comment>
<dbReference type="STRING" id="249189.RV04_GL002396"/>
<dbReference type="PANTHER" id="PTHR43099:SF5">
    <property type="entry name" value="HLYC_CORC FAMILY TRANSPORTER"/>
    <property type="match status" value="1"/>
</dbReference>
<feature type="compositionally biased region" description="Basic and acidic residues" evidence="12">
    <location>
        <begin position="442"/>
        <end position="458"/>
    </location>
</feature>
<keyword evidence="6 10" id="KW-1133">Transmembrane helix</keyword>
<dbReference type="GO" id="GO:0005886">
    <property type="term" value="C:plasma membrane"/>
    <property type="evidence" value="ECO:0007669"/>
    <property type="project" value="UniProtKB-SubCell"/>
</dbReference>
<feature type="transmembrane region" description="Helical" evidence="13">
    <location>
        <begin position="65"/>
        <end position="86"/>
    </location>
</feature>
<evidence type="ECO:0000256" key="11">
    <source>
        <dbReference type="SAM" id="Coils"/>
    </source>
</evidence>
<dbReference type="Gene3D" id="3.30.465.10">
    <property type="match status" value="1"/>
</dbReference>
<keyword evidence="17" id="KW-1185">Reference proteome</keyword>
<dbReference type="SUPFAM" id="SSF54631">
    <property type="entry name" value="CBS-domain pair"/>
    <property type="match status" value="1"/>
</dbReference>
<dbReference type="FunFam" id="3.10.580.10:FF:000002">
    <property type="entry name" value="Magnesium/cobalt efflux protein CorC"/>
    <property type="match status" value="1"/>
</dbReference>
<evidence type="ECO:0000256" key="13">
    <source>
        <dbReference type="SAM" id="Phobius"/>
    </source>
</evidence>
<evidence type="ECO:0000256" key="6">
    <source>
        <dbReference type="ARBA" id="ARBA00022989"/>
    </source>
</evidence>
<evidence type="ECO:0000259" key="14">
    <source>
        <dbReference type="PROSITE" id="PS51371"/>
    </source>
</evidence>
<evidence type="ECO:0000256" key="12">
    <source>
        <dbReference type="SAM" id="MobiDB-lite"/>
    </source>
</evidence>
<dbReference type="GO" id="GO:0050660">
    <property type="term" value="F:flavin adenine dinucleotide binding"/>
    <property type="evidence" value="ECO:0007669"/>
    <property type="project" value="InterPro"/>
</dbReference>
<dbReference type="PROSITE" id="PS51846">
    <property type="entry name" value="CNNM"/>
    <property type="match status" value="1"/>
</dbReference>
<dbReference type="Pfam" id="PF03471">
    <property type="entry name" value="CorC_HlyC"/>
    <property type="match status" value="1"/>
</dbReference>
<dbReference type="InterPro" id="IPR002550">
    <property type="entry name" value="CNNM"/>
</dbReference>
<dbReference type="OrthoDB" id="9798188at2"/>
<keyword evidence="11" id="KW-0175">Coiled coil</keyword>
<evidence type="ECO:0000256" key="1">
    <source>
        <dbReference type="ARBA" id="ARBA00004651"/>
    </source>
</evidence>
<feature type="domain" description="CNNM transmembrane" evidence="15">
    <location>
        <begin position="6"/>
        <end position="201"/>
    </location>
</feature>
<dbReference type="InterPro" id="IPR044751">
    <property type="entry name" value="Ion_transp-like_CBS"/>
</dbReference>
<dbReference type="Gene3D" id="3.10.580.10">
    <property type="entry name" value="CBS-domain"/>
    <property type="match status" value="1"/>
</dbReference>
<dbReference type="InterPro" id="IPR036318">
    <property type="entry name" value="FAD-bd_PCMH-like_sf"/>
</dbReference>
<dbReference type="InterPro" id="IPR016169">
    <property type="entry name" value="FAD-bd_PCMH_sub2"/>
</dbReference>
<feature type="coiled-coil region" evidence="11">
    <location>
        <begin position="299"/>
        <end position="353"/>
    </location>
</feature>
<proteinExistence type="inferred from homology"/>
<comment type="subcellular location">
    <subcellularLocation>
        <location evidence="1">Cell membrane</location>
        <topology evidence="1">Multi-pass membrane protein</topology>
    </subcellularLocation>
</comment>
<dbReference type="CDD" id="cd04590">
    <property type="entry name" value="CBS_pair_CorC_HlyC_assoc"/>
    <property type="match status" value="1"/>
</dbReference>
<evidence type="ECO:0000256" key="2">
    <source>
        <dbReference type="ARBA" id="ARBA00006337"/>
    </source>
</evidence>
<comment type="similarity">
    <text evidence="2">Belongs to the UPF0053 family.</text>
</comment>
<organism evidence="16 17">
    <name type="scientific">Enterococcus hermanniensis</name>
    <dbReference type="NCBI Taxonomy" id="249189"/>
    <lineage>
        <taxon>Bacteria</taxon>
        <taxon>Bacillati</taxon>
        <taxon>Bacillota</taxon>
        <taxon>Bacilli</taxon>
        <taxon>Lactobacillales</taxon>
        <taxon>Enterococcaceae</taxon>
        <taxon>Enterococcus</taxon>
    </lineage>
</organism>
<dbReference type="PANTHER" id="PTHR43099">
    <property type="entry name" value="UPF0053 PROTEIN YRKA"/>
    <property type="match status" value="1"/>
</dbReference>
<evidence type="ECO:0000256" key="7">
    <source>
        <dbReference type="ARBA" id="ARBA00023122"/>
    </source>
</evidence>
<feature type="domain" description="CBS" evidence="14">
    <location>
        <begin position="220"/>
        <end position="283"/>
    </location>
</feature>
<gene>
    <name evidence="16" type="ORF">RV04_GL002396</name>
</gene>
<keyword evidence="7 9" id="KW-0129">CBS domain</keyword>
<evidence type="ECO:0000256" key="8">
    <source>
        <dbReference type="ARBA" id="ARBA00023136"/>
    </source>
</evidence>
<dbReference type="PROSITE" id="PS51371">
    <property type="entry name" value="CBS"/>
    <property type="match status" value="2"/>
</dbReference>
<accession>A0A1L8TLT0</accession>